<dbReference type="InterPro" id="IPR001310">
    <property type="entry name" value="Histidine_triad_HIT"/>
</dbReference>
<dbReference type="SUPFAM" id="SSF54197">
    <property type="entry name" value="HIT-like"/>
    <property type="match status" value="1"/>
</dbReference>
<dbReference type="PROSITE" id="PS51084">
    <property type="entry name" value="HIT_2"/>
    <property type="match status" value="1"/>
</dbReference>
<dbReference type="GO" id="GO:0009117">
    <property type="term" value="P:nucleotide metabolic process"/>
    <property type="evidence" value="ECO:0007669"/>
    <property type="project" value="TreeGrafter"/>
</dbReference>
<dbReference type="AlphaFoldDB" id="A0A1F7W7A0"/>
<dbReference type="Proteomes" id="UP000176501">
    <property type="component" value="Unassembled WGS sequence"/>
</dbReference>
<dbReference type="Gene3D" id="3.30.428.10">
    <property type="entry name" value="HIT-like"/>
    <property type="match status" value="1"/>
</dbReference>
<dbReference type="PANTHER" id="PTHR46648">
    <property type="entry name" value="HIT FAMILY PROTEIN 1"/>
    <property type="match status" value="1"/>
</dbReference>
<evidence type="ECO:0000256" key="3">
    <source>
        <dbReference type="PROSITE-ProRule" id="PRU00464"/>
    </source>
</evidence>
<feature type="domain" description="HIT" evidence="4">
    <location>
        <begin position="5"/>
        <end position="111"/>
    </location>
</feature>
<dbReference type="InterPro" id="IPR036265">
    <property type="entry name" value="HIT-like_sf"/>
</dbReference>
<feature type="short sequence motif" description="Histidine triad motif" evidence="2 3">
    <location>
        <begin position="92"/>
        <end position="96"/>
    </location>
</feature>
<gene>
    <name evidence="5" type="ORF">A2304_03025</name>
</gene>
<evidence type="ECO:0000313" key="5">
    <source>
        <dbReference type="EMBL" id="OGL98650.1"/>
    </source>
</evidence>
<name>A0A1F7W7A0_9BACT</name>
<reference evidence="5 6" key="1">
    <citation type="journal article" date="2016" name="Nat. Commun.">
        <title>Thousands of microbial genomes shed light on interconnected biogeochemical processes in an aquifer system.</title>
        <authorList>
            <person name="Anantharaman K."/>
            <person name="Brown C.T."/>
            <person name="Hug L.A."/>
            <person name="Sharon I."/>
            <person name="Castelle C.J."/>
            <person name="Probst A.J."/>
            <person name="Thomas B.C."/>
            <person name="Singh A."/>
            <person name="Wilkins M.J."/>
            <person name="Karaoz U."/>
            <person name="Brodie E.L."/>
            <person name="Williams K.H."/>
            <person name="Hubbard S.S."/>
            <person name="Banfield J.F."/>
        </authorList>
    </citation>
    <scope>NUCLEOTIDE SEQUENCE [LARGE SCALE GENOMIC DNA]</scope>
</reference>
<proteinExistence type="predicted"/>
<dbReference type="PRINTS" id="PR00332">
    <property type="entry name" value="HISTRIAD"/>
</dbReference>
<protein>
    <recommendedName>
        <fullName evidence="4">HIT domain-containing protein</fullName>
    </recommendedName>
</protein>
<organism evidence="5 6">
    <name type="scientific">Candidatus Uhrbacteria bacterium RIFOXYB2_FULL_57_15</name>
    <dbReference type="NCBI Taxonomy" id="1802422"/>
    <lineage>
        <taxon>Bacteria</taxon>
        <taxon>Candidatus Uhriibacteriota</taxon>
    </lineage>
</organism>
<comment type="caution">
    <text evidence="5">The sequence shown here is derived from an EMBL/GenBank/DDBJ whole genome shotgun (WGS) entry which is preliminary data.</text>
</comment>
<dbReference type="GO" id="GO:0003824">
    <property type="term" value="F:catalytic activity"/>
    <property type="evidence" value="ECO:0007669"/>
    <property type="project" value="InterPro"/>
</dbReference>
<feature type="active site" description="Tele-AMP-histidine intermediate" evidence="1">
    <location>
        <position position="94"/>
    </location>
</feature>
<dbReference type="EMBL" id="MGFE01000017">
    <property type="protein sequence ID" value="OGL98650.1"/>
    <property type="molecule type" value="Genomic_DNA"/>
</dbReference>
<dbReference type="InterPro" id="IPR011146">
    <property type="entry name" value="HIT-like"/>
</dbReference>
<evidence type="ECO:0000256" key="1">
    <source>
        <dbReference type="PIRSR" id="PIRSR601310-1"/>
    </source>
</evidence>
<evidence type="ECO:0000256" key="2">
    <source>
        <dbReference type="PIRSR" id="PIRSR601310-3"/>
    </source>
</evidence>
<accession>A0A1F7W7A0</accession>
<dbReference type="PANTHER" id="PTHR46648:SF1">
    <property type="entry name" value="ADENOSINE 5'-MONOPHOSPHORAMIDASE HNT1"/>
    <property type="match status" value="1"/>
</dbReference>
<evidence type="ECO:0000259" key="4">
    <source>
        <dbReference type="PROSITE" id="PS51084"/>
    </source>
</evidence>
<sequence>MDTCIFCKIVAGELPCHRVWEDENHLAFLDIHPMREGHTLVVPKAHASELFEMDAAAYEALMRASRTVASRLKPAMGVPRVGVAVEGFEADHVHVHLVPMDHGFTKDDFGRPRVDPDHAKLATTVDKIVRL</sequence>
<evidence type="ECO:0000313" key="6">
    <source>
        <dbReference type="Proteomes" id="UP000176501"/>
    </source>
</evidence>
<dbReference type="Pfam" id="PF01230">
    <property type="entry name" value="HIT"/>
    <property type="match status" value="1"/>
</dbReference>